<evidence type="ECO:0000256" key="3">
    <source>
        <dbReference type="SAM" id="MobiDB-lite"/>
    </source>
</evidence>
<dbReference type="Gene3D" id="2.130.10.10">
    <property type="entry name" value="YVTN repeat-like/Quinoprotein amine dehydrogenase"/>
    <property type="match status" value="1"/>
</dbReference>
<dbReference type="InterPro" id="IPR036322">
    <property type="entry name" value="WD40_repeat_dom_sf"/>
</dbReference>
<feature type="region of interest" description="Disordered" evidence="3">
    <location>
        <begin position="23"/>
        <end position="46"/>
    </location>
</feature>
<dbReference type="EMBL" id="JAADJZ010000032">
    <property type="protein sequence ID" value="KAF2865625.1"/>
    <property type="molecule type" value="Genomic_DNA"/>
</dbReference>
<dbReference type="SUPFAM" id="SSF50978">
    <property type="entry name" value="WD40 repeat-like"/>
    <property type="match status" value="1"/>
</dbReference>
<name>A0A7C8MF65_9PLEO</name>
<proteinExistence type="predicted"/>
<keyword evidence="5" id="KW-1185">Reference proteome</keyword>
<dbReference type="AlphaFoldDB" id="A0A7C8MF65"/>
<evidence type="ECO:0000313" key="4">
    <source>
        <dbReference type="EMBL" id="KAF2865625.1"/>
    </source>
</evidence>
<dbReference type="GO" id="GO:0080008">
    <property type="term" value="C:Cul4-RING E3 ubiquitin ligase complex"/>
    <property type="evidence" value="ECO:0007669"/>
    <property type="project" value="TreeGrafter"/>
</dbReference>
<evidence type="ECO:0000256" key="1">
    <source>
        <dbReference type="ARBA" id="ARBA00022574"/>
    </source>
</evidence>
<dbReference type="InterPro" id="IPR052254">
    <property type="entry name" value="CUL4-DDB1_E3_ligase_receptor"/>
</dbReference>
<dbReference type="PANTHER" id="PTHR44472:SF1">
    <property type="entry name" value="DDB1 AND CUL4 ASSOCIATED FACTOR 4"/>
    <property type="match status" value="1"/>
</dbReference>
<organism evidence="4 5">
    <name type="scientific">Massariosphaeria phaeospora</name>
    <dbReference type="NCBI Taxonomy" id="100035"/>
    <lineage>
        <taxon>Eukaryota</taxon>
        <taxon>Fungi</taxon>
        <taxon>Dikarya</taxon>
        <taxon>Ascomycota</taxon>
        <taxon>Pezizomycotina</taxon>
        <taxon>Dothideomycetes</taxon>
        <taxon>Pleosporomycetidae</taxon>
        <taxon>Pleosporales</taxon>
        <taxon>Pleosporales incertae sedis</taxon>
        <taxon>Massariosphaeria</taxon>
    </lineage>
</organism>
<evidence type="ECO:0000313" key="5">
    <source>
        <dbReference type="Proteomes" id="UP000481861"/>
    </source>
</evidence>
<dbReference type="InterPro" id="IPR015943">
    <property type="entry name" value="WD40/YVTN_repeat-like_dom_sf"/>
</dbReference>
<keyword evidence="2" id="KW-0677">Repeat</keyword>
<evidence type="ECO:0000256" key="2">
    <source>
        <dbReference type="ARBA" id="ARBA00022737"/>
    </source>
</evidence>
<protein>
    <recommendedName>
        <fullName evidence="6">WD40-repeat-containing domain protein</fullName>
    </recommendedName>
</protein>
<dbReference type="Proteomes" id="UP000481861">
    <property type="component" value="Unassembled WGS sequence"/>
</dbReference>
<dbReference type="PANTHER" id="PTHR44472">
    <property type="entry name" value="DDB1- AND CUL4-ASSOCIATED FACTOR 4-RELATED"/>
    <property type="match status" value="1"/>
</dbReference>
<sequence length="516" mass="57824">MDGREIPGFYFDREKKKYFKIQTARHAPRPDSKYSVDNVRKEQKKEQFQQAEIRHSKRRQKESIVRKNGNNFFSQAYLDREIGYNRRTYYVRNVWSGAVAAGLREQPRKVVDRPLNRGIRYFDQDPVSKTIYAVHGDNTVHRRRRANNTDFPLPPPSFDDDDLADDLPNAHTIEPWDIVTHTTSPISSLNYLPASGALAITTLGSDRPPDIHLTDPDRDYSFVGEKFTPQGCRTIWDAAPCPSFSSSLPSSSHVPAASIEHLAVAASSSLLMLDRSETGHWNLTTVLKLNTDILSLAWLAPTTLTLGCRNGKIHIYDLRSGGSSHILTHPFPISKLRSAGVETRILCSGLQDSLSLYDYRNAQPSRSYTASLTPNLGPAQSIVSPKRRKLARHDRKMWISYSQPAIAFPHYNPHDLELDVAVHERLGVVAAAQDADGGIKVRMCNLWTGKVVRDMKVGGGKAREERGRCLRFVEGGDEDGDGGVRVIMRDRCVAAPLEKRPIDLCVVEVEGPTPVH</sequence>
<dbReference type="OrthoDB" id="128867at2759"/>
<gene>
    <name evidence="4" type="ORF">BDV95DRAFT_599601</name>
</gene>
<reference evidence="4 5" key="1">
    <citation type="submission" date="2020-01" db="EMBL/GenBank/DDBJ databases">
        <authorList>
            <consortium name="DOE Joint Genome Institute"/>
            <person name="Haridas S."/>
            <person name="Albert R."/>
            <person name="Binder M."/>
            <person name="Bloem J."/>
            <person name="Labutti K."/>
            <person name="Salamov A."/>
            <person name="Andreopoulos B."/>
            <person name="Baker S.E."/>
            <person name="Barry K."/>
            <person name="Bills G."/>
            <person name="Bluhm B.H."/>
            <person name="Cannon C."/>
            <person name="Castanera R."/>
            <person name="Culley D.E."/>
            <person name="Daum C."/>
            <person name="Ezra D."/>
            <person name="Gonzalez J.B."/>
            <person name="Henrissat B."/>
            <person name="Kuo A."/>
            <person name="Liang C."/>
            <person name="Lipzen A."/>
            <person name="Lutzoni F."/>
            <person name="Magnuson J."/>
            <person name="Mondo S."/>
            <person name="Nolan M."/>
            <person name="Ohm R."/>
            <person name="Pangilinan J."/>
            <person name="Park H.-J.H."/>
            <person name="Ramirez L."/>
            <person name="Alfaro M."/>
            <person name="Sun H."/>
            <person name="Tritt A."/>
            <person name="Yoshinaga Y."/>
            <person name="Zwiers L.-H.L."/>
            <person name="Turgeon B.G."/>
            <person name="Goodwin S.B."/>
            <person name="Spatafora J.W."/>
            <person name="Crous P.W."/>
            <person name="Grigoriev I.V."/>
        </authorList>
    </citation>
    <scope>NUCLEOTIDE SEQUENCE [LARGE SCALE GENOMIC DNA]</scope>
    <source>
        <strain evidence="4 5">CBS 611.86</strain>
    </source>
</reference>
<evidence type="ECO:0008006" key="6">
    <source>
        <dbReference type="Google" id="ProtNLM"/>
    </source>
</evidence>
<accession>A0A7C8MF65</accession>
<feature type="compositionally biased region" description="Basic and acidic residues" evidence="3">
    <location>
        <begin position="28"/>
        <end position="46"/>
    </location>
</feature>
<keyword evidence="1" id="KW-0853">WD repeat</keyword>
<comment type="caution">
    <text evidence="4">The sequence shown here is derived from an EMBL/GenBank/DDBJ whole genome shotgun (WGS) entry which is preliminary data.</text>
</comment>